<dbReference type="AlphaFoldDB" id="A0AA38F7K5"/>
<organism evidence="1 2">
    <name type="scientific">Taxus chinensis</name>
    <name type="common">Chinese yew</name>
    <name type="synonym">Taxus wallichiana var. chinensis</name>
    <dbReference type="NCBI Taxonomy" id="29808"/>
    <lineage>
        <taxon>Eukaryota</taxon>
        <taxon>Viridiplantae</taxon>
        <taxon>Streptophyta</taxon>
        <taxon>Embryophyta</taxon>
        <taxon>Tracheophyta</taxon>
        <taxon>Spermatophyta</taxon>
        <taxon>Pinopsida</taxon>
        <taxon>Pinidae</taxon>
        <taxon>Conifers II</taxon>
        <taxon>Cupressales</taxon>
        <taxon>Taxaceae</taxon>
        <taxon>Taxus</taxon>
    </lineage>
</organism>
<keyword evidence="2" id="KW-1185">Reference proteome</keyword>
<gene>
    <name evidence="1" type="ORF">KI387_042123</name>
</gene>
<dbReference type="Proteomes" id="UP000824469">
    <property type="component" value="Unassembled WGS sequence"/>
</dbReference>
<dbReference type="EMBL" id="JAHRHJ020002552">
    <property type="protein sequence ID" value="KAH9292688.1"/>
    <property type="molecule type" value="Genomic_DNA"/>
</dbReference>
<name>A0AA38F7K5_TAXCH</name>
<accession>A0AA38F7K5</accession>
<proteinExistence type="predicted"/>
<sequence>MTSGRSYHFLGINCRLYNFSTDFSAVWASFYWAVWLHKPPAGRTTSADCISGRTGRGEAINQTVPSSLSSCTAAVCDFRVWGNRGHKPVVIHVWILGMPPEDLIVDGGLGVNGFSKETRQKL</sequence>
<reference evidence="1 2" key="1">
    <citation type="journal article" date="2021" name="Nat. Plants">
        <title>The Taxus genome provides insights into paclitaxel biosynthesis.</title>
        <authorList>
            <person name="Xiong X."/>
            <person name="Gou J."/>
            <person name="Liao Q."/>
            <person name="Li Y."/>
            <person name="Zhou Q."/>
            <person name="Bi G."/>
            <person name="Li C."/>
            <person name="Du R."/>
            <person name="Wang X."/>
            <person name="Sun T."/>
            <person name="Guo L."/>
            <person name="Liang H."/>
            <person name="Lu P."/>
            <person name="Wu Y."/>
            <person name="Zhang Z."/>
            <person name="Ro D.K."/>
            <person name="Shang Y."/>
            <person name="Huang S."/>
            <person name="Yan J."/>
        </authorList>
    </citation>
    <scope>NUCLEOTIDE SEQUENCE [LARGE SCALE GENOMIC DNA]</scope>
    <source>
        <strain evidence="1">Ta-2019</strain>
    </source>
</reference>
<protein>
    <submittedName>
        <fullName evidence="1">Uncharacterized protein</fullName>
    </submittedName>
</protein>
<comment type="caution">
    <text evidence="1">The sequence shown here is derived from an EMBL/GenBank/DDBJ whole genome shotgun (WGS) entry which is preliminary data.</text>
</comment>
<evidence type="ECO:0000313" key="2">
    <source>
        <dbReference type="Proteomes" id="UP000824469"/>
    </source>
</evidence>
<feature type="non-terminal residue" evidence="1">
    <location>
        <position position="122"/>
    </location>
</feature>
<evidence type="ECO:0000313" key="1">
    <source>
        <dbReference type="EMBL" id="KAH9292688.1"/>
    </source>
</evidence>